<evidence type="ECO:0000256" key="6">
    <source>
        <dbReference type="SAM" id="Phobius"/>
    </source>
</evidence>
<dbReference type="RefSeq" id="WP_093160179.1">
    <property type="nucleotide sequence ID" value="NZ_FOUP01000028.1"/>
</dbReference>
<dbReference type="PANTHER" id="PTHR39087:SF2">
    <property type="entry name" value="UPF0104 MEMBRANE PROTEIN MJ1595"/>
    <property type="match status" value="1"/>
</dbReference>
<keyword evidence="2" id="KW-1003">Cell membrane</keyword>
<feature type="transmembrane region" description="Helical" evidence="6">
    <location>
        <begin position="152"/>
        <end position="173"/>
    </location>
</feature>
<evidence type="ECO:0000256" key="5">
    <source>
        <dbReference type="ARBA" id="ARBA00023136"/>
    </source>
</evidence>
<keyword evidence="4 6" id="KW-1133">Transmembrane helix</keyword>
<dbReference type="GO" id="GO:0005886">
    <property type="term" value="C:plasma membrane"/>
    <property type="evidence" value="ECO:0007669"/>
    <property type="project" value="UniProtKB-SubCell"/>
</dbReference>
<dbReference type="PANTHER" id="PTHR39087">
    <property type="entry name" value="UPF0104 MEMBRANE PROTEIN MJ1595"/>
    <property type="match status" value="1"/>
</dbReference>
<evidence type="ECO:0000256" key="3">
    <source>
        <dbReference type="ARBA" id="ARBA00022692"/>
    </source>
</evidence>
<feature type="transmembrane region" description="Helical" evidence="6">
    <location>
        <begin position="46"/>
        <end position="64"/>
    </location>
</feature>
<reference evidence="8 9" key="1">
    <citation type="submission" date="2016-10" db="EMBL/GenBank/DDBJ databases">
        <authorList>
            <person name="de Groot N.N."/>
        </authorList>
    </citation>
    <scope>NUCLEOTIDE SEQUENCE [LARGE SCALE GENOMIC DNA]</scope>
    <source>
        <strain evidence="8 9">CPCC 201259</strain>
    </source>
</reference>
<evidence type="ECO:0000313" key="8">
    <source>
        <dbReference type="EMBL" id="SFO88720.1"/>
    </source>
</evidence>
<keyword evidence="5 6" id="KW-0472">Membrane</keyword>
<evidence type="ECO:0000256" key="2">
    <source>
        <dbReference type="ARBA" id="ARBA00022475"/>
    </source>
</evidence>
<feature type="transmembrane region" description="Helical" evidence="6">
    <location>
        <begin position="120"/>
        <end position="146"/>
    </location>
</feature>
<evidence type="ECO:0000313" key="9">
    <source>
        <dbReference type="Proteomes" id="UP000199398"/>
    </source>
</evidence>
<feature type="transmembrane region" description="Helical" evidence="6">
    <location>
        <begin position="255"/>
        <end position="273"/>
    </location>
</feature>
<dbReference type="STRING" id="455193.SAMN05421805_12827"/>
<dbReference type="Proteomes" id="UP000270697">
    <property type="component" value="Unassembled WGS sequence"/>
</dbReference>
<sequence>MWKLVRRIVQWSVLVIGIGFLVWQLPGLVGEAGRLRSALAGMRWEWFSVAVLCGLGSLVAYGELHRRLLLGGGVQVGTWAIQAIHFAENALSTTLPALGDPAGFAYATYKLHQRGVGGVLAAWSTVLSGVVATIVLLLLGVLGLGATGRVPVVTAAAVAVVIVAGSWACWRVVTNAGLLHRTMHALTELARRVPLLGRGAWAAEPDATARRVSERIQLLRPSGPQWTAVVVVAALSWAFDFLSLTATAVALGVPLAWSVLLVGFLVVQASIALQIMPGGAGLAEAGLLGVLVTSGTPAAEAMAVVLVYRGINWVGLAVLGWLVYLVDMRGRAGRCDES</sequence>
<dbReference type="Proteomes" id="UP000199398">
    <property type="component" value="Unassembled WGS sequence"/>
</dbReference>
<comment type="subcellular location">
    <subcellularLocation>
        <location evidence="1">Cell membrane</location>
        <topology evidence="1">Multi-pass membrane protein</topology>
    </subcellularLocation>
</comment>
<evidence type="ECO:0000313" key="10">
    <source>
        <dbReference type="Proteomes" id="UP000270697"/>
    </source>
</evidence>
<evidence type="ECO:0000313" key="7">
    <source>
        <dbReference type="EMBL" id="RKT89120.1"/>
    </source>
</evidence>
<feature type="transmembrane region" description="Helical" evidence="6">
    <location>
        <begin position="7"/>
        <end position="26"/>
    </location>
</feature>
<evidence type="ECO:0000256" key="1">
    <source>
        <dbReference type="ARBA" id="ARBA00004651"/>
    </source>
</evidence>
<evidence type="ECO:0008006" key="11">
    <source>
        <dbReference type="Google" id="ProtNLM"/>
    </source>
</evidence>
<dbReference type="EMBL" id="FOUP01000028">
    <property type="protein sequence ID" value="SFO88720.1"/>
    <property type="molecule type" value="Genomic_DNA"/>
</dbReference>
<dbReference type="AlphaFoldDB" id="A0A1I5KUC0"/>
<dbReference type="EMBL" id="RBXX01000002">
    <property type="protein sequence ID" value="RKT89120.1"/>
    <property type="molecule type" value="Genomic_DNA"/>
</dbReference>
<gene>
    <name evidence="7" type="ORF">ATL45_7567</name>
    <name evidence="8" type="ORF">SAMN05421805_12827</name>
</gene>
<keyword evidence="10" id="KW-1185">Reference proteome</keyword>
<organism evidence="8 9">
    <name type="scientific">Saccharopolyspora antimicrobica</name>
    <dbReference type="NCBI Taxonomy" id="455193"/>
    <lineage>
        <taxon>Bacteria</taxon>
        <taxon>Bacillati</taxon>
        <taxon>Actinomycetota</taxon>
        <taxon>Actinomycetes</taxon>
        <taxon>Pseudonocardiales</taxon>
        <taxon>Pseudonocardiaceae</taxon>
        <taxon>Saccharopolyspora</taxon>
    </lineage>
</organism>
<protein>
    <recommendedName>
        <fullName evidence="11">Lysylphosphatidylglycerol synthase TM region</fullName>
    </recommendedName>
</protein>
<keyword evidence="3 6" id="KW-0812">Transmembrane</keyword>
<dbReference type="InterPro" id="IPR022791">
    <property type="entry name" value="L-PG_synthase/AglD"/>
</dbReference>
<accession>A0A1I5KUC0</accession>
<proteinExistence type="predicted"/>
<feature type="transmembrane region" description="Helical" evidence="6">
    <location>
        <begin position="310"/>
        <end position="326"/>
    </location>
</feature>
<dbReference type="OrthoDB" id="3570324at2"/>
<dbReference type="Pfam" id="PF03706">
    <property type="entry name" value="LPG_synthase_TM"/>
    <property type="match status" value="1"/>
</dbReference>
<reference evidence="7 10" key="2">
    <citation type="submission" date="2018-10" db="EMBL/GenBank/DDBJ databases">
        <title>Sequencing the genomes of 1000 actinobacteria strains.</title>
        <authorList>
            <person name="Klenk H.-P."/>
        </authorList>
    </citation>
    <scope>NUCLEOTIDE SEQUENCE [LARGE SCALE GENOMIC DNA]</scope>
    <source>
        <strain evidence="7 10">DSM 45119</strain>
    </source>
</reference>
<evidence type="ECO:0000256" key="4">
    <source>
        <dbReference type="ARBA" id="ARBA00022989"/>
    </source>
</evidence>
<name>A0A1I5KUC0_9PSEU</name>